<evidence type="ECO:0000313" key="9">
    <source>
        <dbReference type="EMBL" id="SFF90660.1"/>
    </source>
</evidence>
<feature type="transmembrane region" description="Helical" evidence="7">
    <location>
        <begin position="132"/>
        <end position="165"/>
    </location>
</feature>
<proteinExistence type="inferred from homology"/>
<comment type="similarity">
    <text evidence="7">Belongs to the binding-protein-dependent transport system permease family.</text>
</comment>
<feature type="transmembrane region" description="Helical" evidence="7">
    <location>
        <begin position="92"/>
        <end position="112"/>
    </location>
</feature>
<comment type="subcellular location">
    <subcellularLocation>
        <location evidence="1 7">Cell membrane</location>
        <topology evidence="1 7">Multi-pass membrane protein</topology>
    </subcellularLocation>
</comment>
<gene>
    <name evidence="9" type="ORF">SAMN04488025_10852</name>
</gene>
<dbReference type="PANTHER" id="PTHR30151">
    <property type="entry name" value="ALKANE SULFONATE ABC TRANSPORTER-RELATED, MEMBRANE SUBUNIT"/>
    <property type="match status" value="1"/>
</dbReference>
<accession>A0A1I2MIA4</accession>
<keyword evidence="3" id="KW-1003">Cell membrane</keyword>
<evidence type="ECO:0000256" key="3">
    <source>
        <dbReference type="ARBA" id="ARBA00022475"/>
    </source>
</evidence>
<dbReference type="RefSeq" id="WP_177199020.1">
    <property type="nucleotide sequence ID" value="NZ_FOOK01000008.1"/>
</dbReference>
<dbReference type="PROSITE" id="PS50928">
    <property type="entry name" value="ABC_TM1"/>
    <property type="match status" value="1"/>
</dbReference>
<evidence type="ECO:0000259" key="8">
    <source>
        <dbReference type="PROSITE" id="PS50928"/>
    </source>
</evidence>
<sequence length="279" mass="30626">MIDGIKRWLERGAVSPLHAEHLRRMRLREWKIAFYRTAILLLFIIGWEWAARERVIDPFLFSSPSLMWNLAVNLTVSGELLHHIAVTLVETLIGFAIGTAAGTALATLIWASPMLSRVLDPYLVVLNSMPKVALGPLFIVAIGAGYGSIIAMGVAITIIITTLVMHQSFKSANPDHLILARALGATRSQLFVKIIFPSSIPDLIAAIKVNVGLSWVGVIVGEFLVSKAGLGYLIIYGFQVFNLTLVMLNLLIVALLATLMYLAVSRVERHLLRHREAGG</sequence>
<feature type="transmembrane region" description="Helical" evidence="7">
    <location>
        <begin position="66"/>
        <end position="85"/>
    </location>
</feature>
<dbReference type="PANTHER" id="PTHR30151:SF19">
    <property type="entry name" value="ABC TRANSPORTER PERMEASE"/>
    <property type="match status" value="1"/>
</dbReference>
<organism evidence="9 10">
    <name type="scientific">Planifilum fulgidum</name>
    <dbReference type="NCBI Taxonomy" id="201973"/>
    <lineage>
        <taxon>Bacteria</taxon>
        <taxon>Bacillati</taxon>
        <taxon>Bacillota</taxon>
        <taxon>Bacilli</taxon>
        <taxon>Bacillales</taxon>
        <taxon>Thermoactinomycetaceae</taxon>
        <taxon>Planifilum</taxon>
    </lineage>
</organism>
<evidence type="ECO:0000256" key="1">
    <source>
        <dbReference type="ARBA" id="ARBA00004651"/>
    </source>
</evidence>
<dbReference type="InterPro" id="IPR035906">
    <property type="entry name" value="MetI-like_sf"/>
</dbReference>
<dbReference type="Pfam" id="PF00528">
    <property type="entry name" value="BPD_transp_1"/>
    <property type="match status" value="1"/>
</dbReference>
<keyword evidence="10" id="KW-1185">Reference proteome</keyword>
<feature type="transmembrane region" description="Helical" evidence="7">
    <location>
        <begin position="241"/>
        <end position="264"/>
    </location>
</feature>
<keyword evidence="4 7" id="KW-0812">Transmembrane</keyword>
<feature type="domain" description="ABC transmembrane type-1" evidence="8">
    <location>
        <begin position="80"/>
        <end position="263"/>
    </location>
</feature>
<feature type="transmembrane region" description="Helical" evidence="7">
    <location>
        <begin position="33"/>
        <end position="51"/>
    </location>
</feature>
<dbReference type="InterPro" id="IPR000515">
    <property type="entry name" value="MetI-like"/>
</dbReference>
<evidence type="ECO:0000256" key="6">
    <source>
        <dbReference type="ARBA" id="ARBA00023136"/>
    </source>
</evidence>
<dbReference type="CDD" id="cd06261">
    <property type="entry name" value="TM_PBP2"/>
    <property type="match status" value="1"/>
</dbReference>
<keyword evidence="6 7" id="KW-0472">Membrane</keyword>
<dbReference type="Gene3D" id="1.10.3720.10">
    <property type="entry name" value="MetI-like"/>
    <property type="match status" value="1"/>
</dbReference>
<protein>
    <submittedName>
        <fullName evidence="9">NitT/TauT family transport system permease protein</fullName>
    </submittedName>
</protein>
<dbReference type="AlphaFoldDB" id="A0A1I2MIA4"/>
<evidence type="ECO:0000256" key="2">
    <source>
        <dbReference type="ARBA" id="ARBA00022448"/>
    </source>
</evidence>
<evidence type="ECO:0000256" key="5">
    <source>
        <dbReference type="ARBA" id="ARBA00022989"/>
    </source>
</evidence>
<evidence type="ECO:0000313" key="10">
    <source>
        <dbReference type="Proteomes" id="UP000198661"/>
    </source>
</evidence>
<dbReference type="SUPFAM" id="SSF161098">
    <property type="entry name" value="MetI-like"/>
    <property type="match status" value="1"/>
</dbReference>
<feature type="transmembrane region" description="Helical" evidence="7">
    <location>
        <begin position="213"/>
        <end position="235"/>
    </location>
</feature>
<dbReference type="EMBL" id="FOOK01000008">
    <property type="protein sequence ID" value="SFF90660.1"/>
    <property type="molecule type" value="Genomic_DNA"/>
</dbReference>
<dbReference type="STRING" id="201973.SAMN04488025_10852"/>
<dbReference type="Proteomes" id="UP000198661">
    <property type="component" value="Unassembled WGS sequence"/>
</dbReference>
<keyword evidence="5 7" id="KW-1133">Transmembrane helix</keyword>
<reference evidence="9 10" key="1">
    <citation type="submission" date="2016-10" db="EMBL/GenBank/DDBJ databases">
        <authorList>
            <person name="de Groot N.N."/>
        </authorList>
    </citation>
    <scope>NUCLEOTIDE SEQUENCE [LARGE SCALE GENOMIC DNA]</scope>
    <source>
        <strain evidence="9 10">DSM 44945</strain>
    </source>
</reference>
<keyword evidence="2 7" id="KW-0813">Transport</keyword>
<dbReference type="GO" id="GO:0005886">
    <property type="term" value="C:plasma membrane"/>
    <property type="evidence" value="ECO:0007669"/>
    <property type="project" value="UniProtKB-SubCell"/>
</dbReference>
<dbReference type="GO" id="GO:0055085">
    <property type="term" value="P:transmembrane transport"/>
    <property type="evidence" value="ECO:0007669"/>
    <property type="project" value="InterPro"/>
</dbReference>
<evidence type="ECO:0000256" key="7">
    <source>
        <dbReference type="RuleBase" id="RU363032"/>
    </source>
</evidence>
<name>A0A1I2MIA4_9BACL</name>
<evidence type="ECO:0000256" key="4">
    <source>
        <dbReference type="ARBA" id="ARBA00022692"/>
    </source>
</evidence>